<dbReference type="PANTHER" id="PTHR11758">
    <property type="entry name" value="40S RIBOSOMAL PROTEIN S15A"/>
    <property type="match status" value="1"/>
</dbReference>
<protein>
    <recommendedName>
        <fullName evidence="6 8">Small ribosomal subunit protein uS8</fullName>
    </recommendedName>
</protein>
<evidence type="ECO:0000256" key="4">
    <source>
        <dbReference type="ARBA" id="ARBA00022980"/>
    </source>
</evidence>
<dbReference type="Gene3D" id="3.30.1370.30">
    <property type="match status" value="1"/>
</dbReference>
<dbReference type="GO" id="GO:0019843">
    <property type="term" value="F:rRNA binding"/>
    <property type="evidence" value="ECO:0007669"/>
    <property type="project" value="UniProtKB-UniRule"/>
</dbReference>
<sequence>MTMTDPIADYLTRIRNALHARKSLVDIPASKVKKEITRILKRQRFIEDYIIIDDGKSGLIRILLKYTPQGKSVIEGLKRISRPGLRNYVGKGEIPRVQNNIGLAIITTSKGIITGTRAKKLGVGGEVLCYIW</sequence>
<dbReference type="InterPro" id="IPR000630">
    <property type="entry name" value="Ribosomal_uS8"/>
</dbReference>
<comment type="function">
    <text evidence="8">One of the primary rRNA binding proteins, it binds directly to 16S rRNA central domain where it helps coordinate assembly of the platform of the 30S subunit.</text>
</comment>
<organism evidence="10 11">
    <name type="scientific">candidate division LCP-89 bacterium B3_LCP</name>
    <dbReference type="NCBI Taxonomy" id="2012998"/>
    <lineage>
        <taxon>Bacteria</taxon>
        <taxon>Pseudomonadati</taxon>
        <taxon>Bacteria division LCP-89</taxon>
    </lineage>
</organism>
<evidence type="ECO:0000313" key="11">
    <source>
        <dbReference type="Proteomes" id="UP000319619"/>
    </source>
</evidence>
<evidence type="ECO:0000313" key="10">
    <source>
        <dbReference type="EMBL" id="TKJ40414.1"/>
    </source>
</evidence>
<dbReference type="Proteomes" id="UP000319619">
    <property type="component" value="Unassembled WGS sequence"/>
</dbReference>
<evidence type="ECO:0000256" key="2">
    <source>
        <dbReference type="ARBA" id="ARBA00022730"/>
    </source>
</evidence>
<keyword evidence="5 8" id="KW-0687">Ribonucleoprotein</keyword>
<accession>A0A532UZM4</accession>
<reference evidence="10 11" key="1">
    <citation type="submission" date="2017-06" db="EMBL/GenBank/DDBJ databases">
        <title>Novel microbial phyla capable of carbon fixation and sulfur reduction in deep-sea sediments.</title>
        <authorList>
            <person name="Huang J."/>
            <person name="Baker B."/>
            <person name="Wang Y."/>
        </authorList>
    </citation>
    <scope>NUCLEOTIDE SEQUENCE [LARGE SCALE GENOMIC DNA]</scope>
    <source>
        <strain evidence="10">B3_LCP</strain>
    </source>
</reference>
<comment type="subunit">
    <text evidence="7 8">Part of the 30S ribosomal subunit. Contacts proteins S5 and S12.</text>
</comment>
<dbReference type="EMBL" id="NJBN01000005">
    <property type="protein sequence ID" value="TKJ40414.1"/>
    <property type="molecule type" value="Genomic_DNA"/>
</dbReference>
<evidence type="ECO:0000256" key="6">
    <source>
        <dbReference type="ARBA" id="ARBA00035258"/>
    </source>
</evidence>
<evidence type="ECO:0000256" key="7">
    <source>
        <dbReference type="ARBA" id="ARBA00046740"/>
    </source>
</evidence>
<dbReference type="GO" id="GO:0003735">
    <property type="term" value="F:structural constituent of ribosome"/>
    <property type="evidence" value="ECO:0007669"/>
    <property type="project" value="InterPro"/>
</dbReference>
<name>A0A532UZM4_UNCL8</name>
<dbReference type="FunFam" id="3.30.1370.30:FF:000002">
    <property type="entry name" value="30S ribosomal protein S8"/>
    <property type="match status" value="1"/>
</dbReference>
<comment type="similarity">
    <text evidence="1 8 9">Belongs to the universal ribosomal protein uS8 family.</text>
</comment>
<evidence type="ECO:0000256" key="3">
    <source>
        <dbReference type="ARBA" id="ARBA00022884"/>
    </source>
</evidence>
<keyword evidence="2 8" id="KW-0699">rRNA-binding</keyword>
<comment type="caution">
    <text evidence="10">The sequence shown here is derived from an EMBL/GenBank/DDBJ whole genome shotgun (WGS) entry which is preliminary data.</text>
</comment>
<dbReference type="NCBIfam" id="NF001109">
    <property type="entry name" value="PRK00136.1"/>
    <property type="match status" value="1"/>
</dbReference>
<evidence type="ECO:0000256" key="8">
    <source>
        <dbReference type="HAMAP-Rule" id="MF_01302"/>
    </source>
</evidence>
<dbReference type="HAMAP" id="MF_01302_B">
    <property type="entry name" value="Ribosomal_uS8_B"/>
    <property type="match status" value="1"/>
</dbReference>
<dbReference type="Pfam" id="PF00410">
    <property type="entry name" value="Ribosomal_S8"/>
    <property type="match status" value="1"/>
</dbReference>
<dbReference type="SUPFAM" id="SSF56047">
    <property type="entry name" value="Ribosomal protein S8"/>
    <property type="match status" value="1"/>
</dbReference>
<dbReference type="GO" id="GO:0005737">
    <property type="term" value="C:cytoplasm"/>
    <property type="evidence" value="ECO:0007669"/>
    <property type="project" value="UniProtKB-ARBA"/>
</dbReference>
<dbReference type="GO" id="GO:1990904">
    <property type="term" value="C:ribonucleoprotein complex"/>
    <property type="evidence" value="ECO:0007669"/>
    <property type="project" value="UniProtKB-KW"/>
</dbReference>
<keyword evidence="4 8" id="KW-0689">Ribosomal protein</keyword>
<dbReference type="InterPro" id="IPR035987">
    <property type="entry name" value="Ribosomal_uS8_sf"/>
</dbReference>
<dbReference type="InterPro" id="IPR047863">
    <property type="entry name" value="Ribosomal_uS8_CS"/>
</dbReference>
<dbReference type="AlphaFoldDB" id="A0A532UZM4"/>
<dbReference type="GO" id="GO:0005840">
    <property type="term" value="C:ribosome"/>
    <property type="evidence" value="ECO:0007669"/>
    <property type="project" value="UniProtKB-KW"/>
</dbReference>
<proteinExistence type="inferred from homology"/>
<evidence type="ECO:0000256" key="5">
    <source>
        <dbReference type="ARBA" id="ARBA00023274"/>
    </source>
</evidence>
<dbReference type="Gene3D" id="3.30.1490.10">
    <property type="match status" value="1"/>
</dbReference>
<dbReference type="FunFam" id="3.30.1490.10:FF:000001">
    <property type="entry name" value="30S ribosomal protein S8"/>
    <property type="match status" value="1"/>
</dbReference>
<dbReference type="PROSITE" id="PS00053">
    <property type="entry name" value="RIBOSOMAL_S8"/>
    <property type="match status" value="1"/>
</dbReference>
<evidence type="ECO:0000256" key="9">
    <source>
        <dbReference type="RuleBase" id="RU003660"/>
    </source>
</evidence>
<evidence type="ECO:0000256" key="1">
    <source>
        <dbReference type="ARBA" id="ARBA00006471"/>
    </source>
</evidence>
<gene>
    <name evidence="8 10" type="primary">rpsH</name>
    <name evidence="10" type="ORF">CEE37_08830</name>
</gene>
<dbReference type="GO" id="GO:0006412">
    <property type="term" value="P:translation"/>
    <property type="evidence" value="ECO:0007669"/>
    <property type="project" value="UniProtKB-UniRule"/>
</dbReference>
<keyword evidence="3 8" id="KW-0694">RNA-binding</keyword>